<dbReference type="GO" id="GO:0046872">
    <property type="term" value="F:metal ion binding"/>
    <property type="evidence" value="ECO:0007669"/>
    <property type="project" value="UniProtKB-KW"/>
</dbReference>
<comment type="caution">
    <text evidence="9">The sequence shown here is derived from an EMBL/GenBank/DDBJ whole genome shotgun (WGS) entry which is preliminary data.</text>
</comment>
<dbReference type="Gene3D" id="1.10.490.10">
    <property type="entry name" value="Globins"/>
    <property type="match status" value="1"/>
</dbReference>
<dbReference type="GO" id="GO:0072562">
    <property type="term" value="C:blood microparticle"/>
    <property type="evidence" value="ECO:0007669"/>
    <property type="project" value="TreeGrafter"/>
</dbReference>
<dbReference type="InterPro" id="IPR050056">
    <property type="entry name" value="Hemoglobin_oxygen_transport"/>
</dbReference>
<evidence type="ECO:0000256" key="6">
    <source>
        <dbReference type="ARBA" id="ARBA00023004"/>
    </source>
</evidence>
<dbReference type="InterPro" id="IPR012292">
    <property type="entry name" value="Globin/Proto"/>
</dbReference>
<dbReference type="GO" id="GO:0043177">
    <property type="term" value="F:organic acid binding"/>
    <property type="evidence" value="ECO:0007669"/>
    <property type="project" value="TreeGrafter"/>
</dbReference>
<keyword evidence="10" id="KW-1185">Reference proteome</keyword>
<dbReference type="GO" id="GO:0004601">
    <property type="term" value="F:peroxidase activity"/>
    <property type="evidence" value="ECO:0007669"/>
    <property type="project" value="TreeGrafter"/>
</dbReference>
<dbReference type="Pfam" id="PF00042">
    <property type="entry name" value="Globin"/>
    <property type="match status" value="1"/>
</dbReference>
<evidence type="ECO:0000259" key="8">
    <source>
        <dbReference type="PROSITE" id="PS01033"/>
    </source>
</evidence>
<feature type="domain" description="Globin" evidence="8">
    <location>
        <begin position="1"/>
        <end position="106"/>
    </location>
</feature>
<accession>A0A401TIY6</accession>
<dbReference type="GO" id="GO:0005344">
    <property type="term" value="F:oxygen carrier activity"/>
    <property type="evidence" value="ECO:0007669"/>
    <property type="project" value="UniProtKB-KW"/>
</dbReference>
<dbReference type="OMA" id="ICGNPQV"/>
<dbReference type="PROSITE" id="PS01033">
    <property type="entry name" value="GLOBIN"/>
    <property type="match status" value="1"/>
</dbReference>
<evidence type="ECO:0000256" key="2">
    <source>
        <dbReference type="ARBA" id="ARBA00022448"/>
    </source>
</evidence>
<evidence type="ECO:0000256" key="7">
    <source>
        <dbReference type="RuleBase" id="RU000356"/>
    </source>
</evidence>
<dbReference type="GO" id="GO:0031720">
    <property type="term" value="F:haptoglobin binding"/>
    <property type="evidence" value="ECO:0007669"/>
    <property type="project" value="TreeGrafter"/>
</dbReference>
<dbReference type="InterPro" id="IPR000971">
    <property type="entry name" value="Globin"/>
</dbReference>
<dbReference type="OrthoDB" id="9886081at2759"/>
<protein>
    <recommendedName>
        <fullName evidence="8">Globin domain-containing protein</fullName>
    </recommendedName>
</protein>
<dbReference type="EMBL" id="BEZZ01081512">
    <property type="protein sequence ID" value="GCC42598.1"/>
    <property type="molecule type" value="Genomic_DNA"/>
</dbReference>
<name>A0A401TIY6_CHIPU</name>
<keyword evidence="5" id="KW-0479">Metal-binding</keyword>
<dbReference type="GO" id="GO:0042744">
    <property type="term" value="P:hydrogen peroxide catabolic process"/>
    <property type="evidence" value="ECO:0007669"/>
    <property type="project" value="TreeGrafter"/>
</dbReference>
<evidence type="ECO:0000256" key="1">
    <source>
        <dbReference type="ARBA" id="ARBA00008705"/>
    </source>
</evidence>
<reference evidence="9 10" key="1">
    <citation type="journal article" date="2018" name="Nat. Ecol. Evol.">
        <title>Shark genomes provide insights into elasmobranch evolution and the origin of vertebrates.</title>
        <authorList>
            <person name="Hara Y"/>
            <person name="Yamaguchi K"/>
            <person name="Onimaru K"/>
            <person name="Kadota M"/>
            <person name="Koyanagi M"/>
            <person name="Keeley SD"/>
            <person name="Tatsumi K"/>
            <person name="Tanaka K"/>
            <person name="Motone F"/>
            <person name="Kageyama Y"/>
            <person name="Nozu R"/>
            <person name="Adachi N"/>
            <person name="Nishimura O"/>
            <person name="Nakagawa R"/>
            <person name="Tanegashima C"/>
            <person name="Kiyatake I"/>
            <person name="Matsumoto R"/>
            <person name="Murakumo K"/>
            <person name="Nishida K"/>
            <person name="Terakita A"/>
            <person name="Kuratani S"/>
            <person name="Sato K"/>
            <person name="Hyodo S Kuraku.S."/>
        </authorList>
    </citation>
    <scope>NUCLEOTIDE SEQUENCE [LARGE SCALE GENOMIC DNA]</scope>
</reference>
<dbReference type="GO" id="GO:0020037">
    <property type="term" value="F:heme binding"/>
    <property type="evidence" value="ECO:0007669"/>
    <property type="project" value="InterPro"/>
</dbReference>
<evidence type="ECO:0000313" key="9">
    <source>
        <dbReference type="EMBL" id="GCC42598.1"/>
    </source>
</evidence>
<organism evidence="9 10">
    <name type="scientific">Chiloscyllium punctatum</name>
    <name type="common">Brownbanded bambooshark</name>
    <name type="synonym">Hemiscyllium punctatum</name>
    <dbReference type="NCBI Taxonomy" id="137246"/>
    <lineage>
        <taxon>Eukaryota</taxon>
        <taxon>Metazoa</taxon>
        <taxon>Chordata</taxon>
        <taxon>Craniata</taxon>
        <taxon>Vertebrata</taxon>
        <taxon>Chondrichthyes</taxon>
        <taxon>Elasmobranchii</taxon>
        <taxon>Galeomorphii</taxon>
        <taxon>Galeoidea</taxon>
        <taxon>Orectolobiformes</taxon>
        <taxon>Hemiscylliidae</taxon>
        <taxon>Chiloscyllium</taxon>
    </lineage>
</organism>
<keyword evidence="4 7" id="KW-0561">Oxygen transport</keyword>
<dbReference type="Proteomes" id="UP000287033">
    <property type="component" value="Unassembled WGS sequence"/>
</dbReference>
<dbReference type="GO" id="GO:0031838">
    <property type="term" value="C:haptoglobin-hemoglobin complex"/>
    <property type="evidence" value="ECO:0007669"/>
    <property type="project" value="TreeGrafter"/>
</dbReference>
<keyword evidence="3 7" id="KW-0349">Heme</keyword>
<proteinExistence type="inferred from homology"/>
<dbReference type="PANTHER" id="PTHR11442">
    <property type="entry name" value="HEMOGLOBIN FAMILY MEMBER"/>
    <property type="match status" value="1"/>
</dbReference>
<comment type="similarity">
    <text evidence="1 7">Belongs to the globin family.</text>
</comment>
<sequence>MFTVFPWTHRYFEKRDNFTVEGHAKKVSGKITEVVKDVNNIKCNFTALSKFHAEVLHVDSGSFHLLTDCIIVELAILNFGTFNPKVHAIWHKFFAVLVDAISKQYH</sequence>
<dbReference type="STRING" id="137246.A0A401TIY6"/>
<keyword evidence="2 7" id="KW-0813">Transport</keyword>
<gene>
    <name evidence="9" type="ORF">chiPu_0026517</name>
</gene>
<dbReference type="SUPFAM" id="SSF46458">
    <property type="entry name" value="Globin-like"/>
    <property type="match status" value="1"/>
</dbReference>
<evidence type="ECO:0000313" key="10">
    <source>
        <dbReference type="Proteomes" id="UP000287033"/>
    </source>
</evidence>
<dbReference type="GO" id="GO:0019825">
    <property type="term" value="F:oxygen binding"/>
    <property type="evidence" value="ECO:0007669"/>
    <property type="project" value="InterPro"/>
</dbReference>
<keyword evidence="6" id="KW-0408">Iron</keyword>
<dbReference type="InterPro" id="IPR009050">
    <property type="entry name" value="Globin-like_sf"/>
</dbReference>
<dbReference type="GO" id="GO:0005833">
    <property type="term" value="C:hemoglobin complex"/>
    <property type="evidence" value="ECO:0007669"/>
    <property type="project" value="TreeGrafter"/>
</dbReference>
<evidence type="ECO:0000256" key="5">
    <source>
        <dbReference type="ARBA" id="ARBA00022723"/>
    </source>
</evidence>
<evidence type="ECO:0000256" key="4">
    <source>
        <dbReference type="ARBA" id="ARBA00022621"/>
    </source>
</evidence>
<dbReference type="AlphaFoldDB" id="A0A401TIY6"/>
<evidence type="ECO:0000256" key="3">
    <source>
        <dbReference type="ARBA" id="ARBA00022617"/>
    </source>
</evidence>